<evidence type="ECO:0000313" key="2">
    <source>
        <dbReference type="EMBL" id="MCD7462455.1"/>
    </source>
</evidence>
<feature type="compositionally biased region" description="Polar residues" evidence="1">
    <location>
        <begin position="129"/>
        <end position="143"/>
    </location>
</feature>
<dbReference type="Proteomes" id="UP000823775">
    <property type="component" value="Unassembled WGS sequence"/>
</dbReference>
<dbReference type="PANTHER" id="PTHR33929">
    <property type="entry name" value="MEMBRANE-ASSOCIATED KINASE REGULATOR 2-RELATED"/>
    <property type="match status" value="1"/>
</dbReference>
<sequence>MEAFNLLKFWRTTAVKDIDSDFDSVKKWADAVTNPVAPETTDEEIDNDEDSFFDLVFTGHNNGHPKENNISKLNSPTDIFVKPKPLPIDPNSKPLSPNSVLNSAPKFRVCFLGFRKSKPEKADIDDSSLETQTQKLSPKSQSKVPEEVPISCISFRYRSSKLRKEEEEEEDSSNQFARADMGKYLKLMKPLYHRASKRYTQKINASDKVSIGNQFFPSTRSLSSPRNSSEEKQGNRVAVLGAVRKRLGKNWSTPSSFAGTSTSPMNRRDDSLLEQSDGIQGAILHCKRSYSSARKGAAKCYLLKGDLGIVCR</sequence>
<name>A0ABS8STV7_DATST</name>
<keyword evidence="3" id="KW-1185">Reference proteome</keyword>
<feature type="compositionally biased region" description="Low complexity" evidence="1">
    <location>
        <begin position="217"/>
        <end position="227"/>
    </location>
</feature>
<evidence type="ECO:0000256" key="1">
    <source>
        <dbReference type="SAM" id="MobiDB-lite"/>
    </source>
</evidence>
<proteinExistence type="predicted"/>
<dbReference type="PANTHER" id="PTHR33929:SF12">
    <property type="entry name" value="MEMBRANE-ASSOCIATED KINASE REGULATOR 2-RELATED"/>
    <property type="match status" value="1"/>
</dbReference>
<dbReference type="EMBL" id="JACEIK010000803">
    <property type="protein sequence ID" value="MCD7462455.1"/>
    <property type="molecule type" value="Genomic_DNA"/>
</dbReference>
<feature type="region of interest" description="Disordered" evidence="1">
    <location>
        <begin position="214"/>
        <end position="236"/>
    </location>
</feature>
<dbReference type="InterPro" id="IPR039619">
    <property type="entry name" value="MAKR2/5"/>
</dbReference>
<protein>
    <recommendedName>
        <fullName evidence="4">Membrane-associated kinase regulator 5</fullName>
    </recommendedName>
</protein>
<feature type="compositionally biased region" description="Polar residues" evidence="1">
    <location>
        <begin position="250"/>
        <end position="265"/>
    </location>
</feature>
<gene>
    <name evidence="2" type="ORF">HAX54_048564</name>
</gene>
<organism evidence="2 3">
    <name type="scientific">Datura stramonium</name>
    <name type="common">Jimsonweed</name>
    <name type="synonym">Common thornapple</name>
    <dbReference type="NCBI Taxonomy" id="4076"/>
    <lineage>
        <taxon>Eukaryota</taxon>
        <taxon>Viridiplantae</taxon>
        <taxon>Streptophyta</taxon>
        <taxon>Embryophyta</taxon>
        <taxon>Tracheophyta</taxon>
        <taxon>Spermatophyta</taxon>
        <taxon>Magnoliopsida</taxon>
        <taxon>eudicotyledons</taxon>
        <taxon>Gunneridae</taxon>
        <taxon>Pentapetalae</taxon>
        <taxon>asterids</taxon>
        <taxon>lamiids</taxon>
        <taxon>Solanales</taxon>
        <taxon>Solanaceae</taxon>
        <taxon>Solanoideae</taxon>
        <taxon>Datureae</taxon>
        <taxon>Datura</taxon>
    </lineage>
</organism>
<accession>A0ABS8STV7</accession>
<evidence type="ECO:0000313" key="3">
    <source>
        <dbReference type="Proteomes" id="UP000823775"/>
    </source>
</evidence>
<comment type="caution">
    <text evidence="2">The sequence shown here is derived from an EMBL/GenBank/DDBJ whole genome shotgun (WGS) entry which is preliminary data.</text>
</comment>
<feature type="region of interest" description="Disordered" evidence="1">
    <location>
        <begin position="122"/>
        <end position="145"/>
    </location>
</feature>
<feature type="region of interest" description="Disordered" evidence="1">
    <location>
        <begin position="250"/>
        <end position="270"/>
    </location>
</feature>
<evidence type="ECO:0008006" key="4">
    <source>
        <dbReference type="Google" id="ProtNLM"/>
    </source>
</evidence>
<reference evidence="2 3" key="1">
    <citation type="journal article" date="2021" name="BMC Genomics">
        <title>Datura genome reveals duplications of psychoactive alkaloid biosynthetic genes and high mutation rate following tissue culture.</title>
        <authorList>
            <person name="Rajewski A."/>
            <person name="Carter-House D."/>
            <person name="Stajich J."/>
            <person name="Litt A."/>
        </authorList>
    </citation>
    <scope>NUCLEOTIDE SEQUENCE [LARGE SCALE GENOMIC DNA]</scope>
    <source>
        <strain evidence="2">AR-01</strain>
    </source>
</reference>